<keyword evidence="9" id="KW-1185">Reference proteome</keyword>
<dbReference type="SUPFAM" id="SSF46626">
    <property type="entry name" value="Cytochrome c"/>
    <property type="match status" value="3"/>
</dbReference>
<feature type="domain" description="PA14" evidence="7">
    <location>
        <begin position="56"/>
        <end position="210"/>
    </location>
</feature>
<evidence type="ECO:0000256" key="3">
    <source>
        <dbReference type="ARBA" id="ARBA00023004"/>
    </source>
</evidence>
<feature type="domain" description="Cytochrome c" evidence="6">
    <location>
        <begin position="536"/>
        <end position="680"/>
    </location>
</feature>
<dbReference type="PANTHER" id="PTHR33546">
    <property type="entry name" value="LARGE, MULTIFUNCTIONAL SECRETED PROTEIN-RELATED"/>
    <property type="match status" value="1"/>
</dbReference>
<dbReference type="SUPFAM" id="SSF50952">
    <property type="entry name" value="Soluble quinoprotein glucose dehydrogenase"/>
    <property type="match status" value="1"/>
</dbReference>
<evidence type="ECO:0000256" key="2">
    <source>
        <dbReference type="ARBA" id="ARBA00022723"/>
    </source>
</evidence>
<dbReference type="InterPro" id="IPR037524">
    <property type="entry name" value="PA14/GLEYA"/>
</dbReference>
<feature type="domain" description="Cytochrome c" evidence="6">
    <location>
        <begin position="456"/>
        <end position="530"/>
    </location>
</feature>
<dbReference type="InterPro" id="IPR011041">
    <property type="entry name" value="Quinoprot_gluc/sorb_DH_b-prop"/>
</dbReference>
<dbReference type="InterPro" id="IPR036909">
    <property type="entry name" value="Cyt_c-like_dom_sf"/>
</dbReference>
<sequence length="1548" mass="167451">MPTIEPPATASSTSDLSMANIVTFRRFLLLVWLLLAVEWSCPNVYSQEDWDDEPPEFLPGVVASFSSADGEFTRVDRAIQFSATSRDRDARLPSDQPLTVIWEGLLQIKSPGNYQFLFQSDGPLRVQLAGRELGLAPHGVAVPQDPAQPALRDAAGEVTSTATWYASSPIELKFGMQPLRVEYQGGAGAGRLGSYWSGPGFVLEPVPTSLLWHGVEQAPQDRFALGERLSRGLRCAACHEYNDQRPLLAAPALTSLQDNLRPSWLVERLAGHPSDADRRAATAAMPQFNLHSNSAAAISAALFDASADAVAPEDVKEQLEQLKRKRKNRDPQVRTTADAELGALAFASTGCVACHPLDSTAGRLRDANEVSAIAAGAQDLDVHPKLREMFGGGALSGVAAKRTAEFFARWLQDPELVNPQHRMPLFELGLNARLDLTAYLSTLGAEQSRNDTRASGDVEMGAGLIQKHRCGACHTLPASLTMPIAKTPLDAGSNWDAGCLDHADASEYVPGYGLSAEERKALKAYISTTSQLQQPLDSLSGPELLAENNCLACHSRDSHIGIESALPQVASQFPDLASRLAALNPPSLTGIGDKLHAKALASVIDGKSTPLRPWLDIRMPKFALSDVELSRMVEDFIEQDRIPANAPGVMAGGSGDSHASASGGVDSDTSALAEQAAQFAAARLVTAEGFGCQSCHKIGDNEPPQVDLKARGTDLTMLGDRIRPTWFQRWVRNPARIVPRMEMPAIKTAAQGLLGNSLDRQLDALWQTLNTPGFQPPKPNPVSVVRAHNQPDHHELPRVLTDVIEMGDQIYLRPLIVGLPNRHNVLIDLESGALAKWWIGDTAYQQTRGKTWYWELGNSPIFDASALESYSLVSADGKVWLPEIDGQTAARFQRLVEDEFVGWSGTLNFGNAGASRKLQITQTIRTGPAGNGFSCYTRFSGLQADDQLMLQTLGDFQRVEVNSMLSKISASLQSLGQLDLTGRFNHLSSQLAGQISVLAEEGSDGSERSWTSVYTSLIAADQFPVAPPLAPGVEPIVLDVVPGFDTIQYPLPATEMPISFAWSPSGDFFVGSLRGKVLQALDTTGDGMFDSYEELAANFPTPFGLQATDAYLDVLTKFGLLRLEGRQPGRSLPRTNQARAKQNGVSANPAGPDNASQAAVVGGGAATSQIASDLDTPSGRFKYARVLSDDWGYTHDYHDWAVGLEKDAEGNYYMALPCQQDDRSEAAAHRRGTAFKLLPYTAASGEIQFKVEPISAGLRFPMGIALSGEGELFTSDNQGNYNPFNELNHLRQGKRYGFINKLENKDGFSPPFESPAINLPHPWTRSVNGICFLETPKELLEAGGAKLFGPLEGHLIGCEMNERALVRMSLQRVGDTFQGAAYPFSRAPAGDSPTFEGPIVCEIAPDGALMVGSLQDSGWGGGQNTGSIVRLQANGELPAGIAEIRATAHGFEIDFTQPIDMQLASDPDNYSIRSYRRISTPAYGGEDQDQRTERASIVRVSADGRQVELSLGGWREGFVYEFNLQNLIGDAAEFFPSQAHYTLRAIPE</sequence>
<evidence type="ECO:0000256" key="1">
    <source>
        <dbReference type="ARBA" id="ARBA00022617"/>
    </source>
</evidence>
<evidence type="ECO:0000259" key="7">
    <source>
        <dbReference type="PROSITE" id="PS51820"/>
    </source>
</evidence>
<organism evidence="8 9">
    <name type="scientific">Aureliella helgolandensis</name>
    <dbReference type="NCBI Taxonomy" id="2527968"/>
    <lineage>
        <taxon>Bacteria</taxon>
        <taxon>Pseudomonadati</taxon>
        <taxon>Planctomycetota</taxon>
        <taxon>Planctomycetia</taxon>
        <taxon>Pirellulales</taxon>
        <taxon>Pirellulaceae</taxon>
        <taxon>Aureliella</taxon>
    </lineage>
</organism>
<dbReference type="RefSeq" id="WP_145074839.1">
    <property type="nucleotide sequence ID" value="NZ_CP036298.1"/>
</dbReference>
<evidence type="ECO:0000313" key="9">
    <source>
        <dbReference type="Proteomes" id="UP000318017"/>
    </source>
</evidence>
<evidence type="ECO:0000313" key="8">
    <source>
        <dbReference type="EMBL" id="QDV22777.1"/>
    </source>
</evidence>
<dbReference type="InterPro" id="IPR036280">
    <property type="entry name" value="Multihaem_cyt_sf"/>
</dbReference>
<evidence type="ECO:0000259" key="6">
    <source>
        <dbReference type="PROSITE" id="PS51007"/>
    </source>
</evidence>
<dbReference type="InterPro" id="IPR011042">
    <property type="entry name" value="6-blade_b-propeller_TolB-like"/>
</dbReference>
<dbReference type="SUPFAM" id="SSF56988">
    <property type="entry name" value="Anthrax protective antigen"/>
    <property type="match status" value="1"/>
</dbReference>
<dbReference type="GO" id="GO:0009055">
    <property type="term" value="F:electron transfer activity"/>
    <property type="evidence" value="ECO:0007669"/>
    <property type="project" value="InterPro"/>
</dbReference>
<dbReference type="EMBL" id="CP036298">
    <property type="protein sequence ID" value="QDV22777.1"/>
    <property type="molecule type" value="Genomic_DNA"/>
</dbReference>
<gene>
    <name evidence="8" type="ORF">Q31a_10680</name>
</gene>
<evidence type="ECO:0000256" key="4">
    <source>
        <dbReference type="PROSITE-ProRule" id="PRU00433"/>
    </source>
</evidence>
<dbReference type="InterPro" id="IPR009056">
    <property type="entry name" value="Cyt_c-like_dom"/>
</dbReference>
<dbReference type="Gene3D" id="1.10.760.10">
    <property type="entry name" value="Cytochrome c-like domain"/>
    <property type="match status" value="5"/>
</dbReference>
<dbReference type="OrthoDB" id="233791at2"/>
<dbReference type="GO" id="GO:0020037">
    <property type="term" value="F:heme binding"/>
    <property type="evidence" value="ECO:0007669"/>
    <property type="project" value="InterPro"/>
</dbReference>
<dbReference type="SUPFAM" id="SSF48695">
    <property type="entry name" value="Multiheme cytochromes"/>
    <property type="match status" value="1"/>
</dbReference>
<proteinExistence type="predicted"/>
<accession>A0A518G2D0</accession>
<reference evidence="8 9" key="1">
    <citation type="submission" date="2019-02" db="EMBL/GenBank/DDBJ databases">
        <title>Deep-cultivation of Planctomycetes and their phenomic and genomic characterization uncovers novel biology.</title>
        <authorList>
            <person name="Wiegand S."/>
            <person name="Jogler M."/>
            <person name="Boedeker C."/>
            <person name="Pinto D."/>
            <person name="Vollmers J."/>
            <person name="Rivas-Marin E."/>
            <person name="Kohn T."/>
            <person name="Peeters S.H."/>
            <person name="Heuer A."/>
            <person name="Rast P."/>
            <person name="Oberbeckmann S."/>
            <person name="Bunk B."/>
            <person name="Jeske O."/>
            <person name="Meyerdierks A."/>
            <person name="Storesund J.E."/>
            <person name="Kallscheuer N."/>
            <person name="Luecker S."/>
            <person name="Lage O.M."/>
            <person name="Pohl T."/>
            <person name="Merkel B.J."/>
            <person name="Hornburger P."/>
            <person name="Mueller R.-W."/>
            <person name="Bruemmer F."/>
            <person name="Labrenz M."/>
            <person name="Spormann A.M."/>
            <person name="Op den Camp H."/>
            <person name="Overmann J."/>
            <person name="Amann R."/>
            <person name="Jetten M.S.M."/>
            <person name="Mascher T."/>
            <person name="Medema M.H."/>
            <person name="Devos D.P."/>
            <person name="Kaster A.-K."/>
            <person name="Ovreas L."/>
            <person name="Rohde M."/>
            <person name="Galperin M.Y."/>
            <person name="Jogler C."/>
        </authorList>
    </citation>
    <scope>NUCLEOTIDE SEQUENCE [LARGE SCALE GENOMIC DNA]</scope>
    <source>
        <strain evidence="8 9">Q31a</strain>
    </source>
</reference>
<keyword evidence="3 4" id="KW-0408">Iron</keyword>
<feature type="compositionally biased region" description="Polar residues" evidence="5">
    <location>
        <begin position="1133"/>
        <end position="1146"/>
    </location>
</feature>
<evidence type="ECO:0000256" key="5">
    <source>
        <dbReference type="SAM" id="MobiDB-lite"/>
    </source>
</evidence>
<dbReference type="Proteomes" id="UP000318017">
    <property type="component" value="Chromosome"/>
</dbReference>
<dbReference type="PANTHER" id="PTHR33546:SF1">
    <property type="entry name" value="LARGE, MULTIFUNCTIONAL SECRETED PROTEIN"/>
    <property type="match status" value="1"/>
</dbReference>
<dbReference type="KEGG" id="ahel:Q31a_10680"/>
<keyword evidence="2 4" id="KW-0479">Metal-binding</keyword>
<feature type="domain" description="Cytochrome c" evidence="6">
    <location>
        <begin position="337"/>
        <end position="444"/>
    </location>
</feature>
<dbReference type="Gene3D" id="2.120.10.30">
    <property type="entry name" value="TolB, C-terminal domain"/>
    <property type="match status" value="1"/>
</dbReference>
<dbReference type="PROSITE" id="PS51820">
    <property type="entry name" value="PA14"/>
    <property type="match status" value="1"/>
</dbReference>
<feature type="region of interest" description="Disordered" evidence="5">
    <location>
        <begin position="1126"/>
        <end position="1161"/>
    </location>
</feature>
<dbReference type="PROSITE" id="PS51007">
    <property type="entry name" value="CYTC"/>
    <property type="match status" value="3"/>
</dbReference>
<name>A0A518G2D0_9BACT</name>
<dbReference type="GO" id="GO:0046872">
    <property type="term" value="F:metal ion binding"/>
    <property type="evidence" value="ECO:0007669"/>
    <property type="project" value="UniProtKB-KW"/>
</dbReference>
<protein>
    <submittedName>
        <fullName evidence="8">Cytochrome c</fullName>
    </submittedName>
</protein>
<keyword evidence="1 4" id="KW-0349">Heme</keyword>